<dbReference type="InterPro" id="IPR000863">
    <property type="entry name" value="Sulfotransferase_dom"/>
</dbReference>
<sequence length="527" mass="62000">MDHLLRRKNRSNDAENGLQEKDYDSKTKALPRLPRLTRQNAKSYAVALVLCLVLCFVLLNAARMFLFRNLLGSGSQTYQNYELRFVNKSTAMRQMDRNMMITANHRINLREHEKFMTRLMTVLDREISHCNYTRGNALNLCCLFRKNNVMRCFPSLIGIGAQKSGSTVLFARMMVDSRIHQGDKKEHHFFDFDDRWVFGAGMYLRSFPGLNQQQIYEGIAAEYTPSYILPRMAMRRMRNLLPHSRLLMVVRDPVDRAWSEIQMKLRNDEALVAYTRTLMADQDISSCFVKGNATRFDKVFKACVPKNLQKSPRAFGFQIRATRFFRNTTRVNDCIDQLKLSDMPGETWTHCMITPPKDMIALEDDEHDIVQDLYRERTQLANCFKTQQRLCHGMANRKPSDISTDYLYRGLYAYHIEECWRWFPKEQLLVIENEEVKSEPDKVMQKMLRHAGLPPVDAGNDEDAWKEFRKHYPGFEDSTGWKHSKPMPDIPAKVREFLVYFYEKPGQRLEELIGRKFPHWQKPQRLE</sequence>
<accession>A0AAV8UQS9</accession>
<evidence type="ECO:0000256" key="4">
    <source>
        <dbReference type="PIRSR" id="PIRSR637359-2"/>
    </source>
</evidence>
<evidence type="ECO:0000259" key="7">
    <source>
        <dbReference type="Pfam" id="PF00685"/>
    </source>
</evidence>
<organism evidence="8 9">
    <name type="scientific">Rhodosorus marinus</name>
    <dbReference type="NCBI Taxonomy" id="101924"/>
    <lineage>
        <taxon>Eukaryota</taxon>
        <taxon>Rhodophyta</taxon>
        <taxon>Stylonematophyceae</taxon>
        <taxon>Stylonematales</taxon>
        <taxon>Stylonemataceae</taxon>
        <taxon>Rhodosorus</taxon>
    </lineage>
</organism>
<feature type="transmembrane region" description="Helical" evidence="6">
    <location>
        <begin position="44"/>
        <end position="66"/>
    </location>
</feature>
<keyword evidence="1" id="KW-0808">Transferase</keyword>
<reference evidence="8 9" key="1">
    <citation type="journal article" date="2023" name="Nat. Commun.">
        <title>Origin of minicircular mitochondrial genomes in red algae.</title>
        <authorList>
            <person name="Lee Y."/>
            <person name="Cho C.H."/>
            <person name="Lee Y.M."/>
            <person name="Park S.I."/>
            <person name="Yang J.H."/>
            <person name="West J.A."/>
            <person name="Bhattacharya D."/>
            <person name="Yoon H.S."/>
        </authorList>
    </citation>
    <scope>NUCLEOTIDE SEQUENCE [LARGE SCALE GENOMIC DNA]</scope>
    <source>
        <strain evidence="8 9">CCMP1338</strain>
        <tissue evidence="8">Whole cell</tissue>
    </source>
</reference>
<evidence type="ECO:0000256" key="6">
    <source>
        <dbReference type="SAM" id="Phobius"/>
    </source>
</evidence>
<dbReference type="PANTHER" id="PTHR10605:SF56">
    <property type="entry name" value="BIFUNCTIONAL HEPARAN SULFATE N-DEACETYLASE_N-SULFOTRANSFERASE"/>
    <property type="match status" value="1"/>
</dbReference>
<keyword evidence="9" id="KW-1185">Reference proteome</keyword>
<evidence type="ECO:0000313" key="8">
    <source>
        <dbReference type="EMBL" id="KAJ8904925.1"/>
    </source>
</evidence>
<proteinExistence type="predicted"/>
<dbReference type="EMBL" id="JAMWBK010000005">
    <property type="protein sequence ID" value="KAJ8904925.1"/>
    <property type="molecule type" value="Genomic_DNA"/>
</dbReference>
<keyword evidence="6" id="KW-0472">Membrane</keyword>
<protein>
    <recommendedName>
        <fullName evidence="7">Sulfotransferase domain-containing protein</fullName>
    </recommendedName>
</protein>
<keyword evidence="6" id="KW-0812">Transmembrane</keyword>
<feature type="binding site" evidence="4">
    <location>
        <position position="251"/>
    </location>
    <ligand>
        <name>3'-phosphoadenylyl sulfate</name>
        <dbReference type="ChEBI" id="CHEBI:58339"/>
    </ligand>
</feature>
<evidence type="ECO:0000256" key="3">
    <source>
        <dbReference type="PIRSR" id="PIRSR637359-1"/>
    </source>
</evidence>
<gene>
    <name evidence="8" type="ORF">NDN08_001439</name>
</gene>
<dbReference type="GO" id="GO:0008146">
    <property type="term" value="F:sulfotransferase activity"/>
    <property type="evidence" value="ECO:0007669"/>
    <property type="project" value="InterPro"/>
</dbReference>
<name>A0AAV8UQS9_9RHOD</name>
<evidence type="ECO:0000256" key="5">
    <source>
        <dbReference type="SAM" id="MobiDB-lite"/>
    </source>
</evidence>
<dbReference type="SUPFAM" id="SSF52540">
    <property type="entry name" value="P-loop containing nucleoside triphosphate hydrolases"/>
    <property type="match status" value="1"/>
</dbReference>
<dbReference type="Gene3D" id="3.40.50.300">
    <property type="entry name" value="P-loop containing nucleotide triphosphate hydrolases"/>
    <property type="match status" value="2"/>
</dbReference>
<dbReference type="AlphaFoldDB" id="A0AAV8UQS9"/>
<feature type="domain" description="Sulfotransferase" evidence="7">
    <location>
        <begin position="408"/>
        <end position="454"/>
    </location>
</feature>
<dbReference type="InterPro" id="IPR037359">
    <property type="entry name" value="NST/OST"/>
</dbReference>
<dbReference type="InterPro" id="IPR027417">
    <property type="entry name" value="P-loop_NTPase"/>
</dbReference>
<evidence type="ECO:0000256" key="2">
    <source>
        <dbReference type="ARBA" id="ARBA00023180"/>
    </source>
</evidence>
<dbReference type="Proteomes" id="UP001157974">
    <property type="component" value="Unassembled WGS sequence"/>
</dbReference>
<keyword evidence="6" id="KW-1133">Transmembrane helix</keyword>
<dbReference type="PANTHER" id="PTHR10605">
    <property type="entry name" value="HEPARAN SULFATE SULFOTRANSFERASE"/>
    <property type="match status" value="1"/>
</dbReference>
<keyword evidence="2" id="KW-0325">Glycoprotein</keyword>
<evidence type="ECO:0000256" key="1">
    <source>
        <dbReference type="ARBA" id="ARBA00022679"/>
    </source>
</evidence>
<dbReference type="Pfam" id="PF00685">
    <property type="entry name" value="Sulfotransfer_1"/>
    <property type="match status" value="1"/>
</dbReference>
<evidence type="ECO:0000313" key="9">
    <source>
        <dbReference type="Proteomes" id="UP001157974"/>
    </source>
</evidence>
<feature type="binding site" evidence="4">
    <location>
        <position position="259"/>
    </location>
    <ligand>
        <name>3'-phosphoadenylyl sulfate</name>
        <dbReference type="ChEBI" id="CHEBI:58339"/>
    </ligand>
</feature>
<comment type="caution">
    <text evidence="8">The sequence shown here is derived from an EMBL/GenBank/DDBJ whole genome shotgun (WGS) entry which is preliminary data.</text>
</comment>
<feature type="region of interest" description="Disordered" evidence="5">
    <location>
        <begin position="1"/>
        <end position="23"/>
    </location>
</feature>
<feature type="active site" description="For sulfotransferase activity" evidence="3">
    <location>
        <position position="163"/>
    </location>
</feature>